<evidence type="ECO:0000256" key="5">
    <source>
        <dbReference type="ARBA" id="ARBA00022960"/>
    </source>
</evidence>
<evidence type="ECO:0000256" key="2">
    <source>
        <dbReference type="ARBA" id="ARBA00007776"/>
    </source>
</evidence>
<dbReference type="STRING" id="1850252.LPB136_07590"/>
<keyword evidence="6 8" id="KW-1133">Transmembrane helix</keyword>
<dbReference type="GO" id="GO:0005886">
    <property type="term" value="C:plasma membrane"/>
    <property type="evidence" value="ECO:0007669"/>
    <property type="project" value="UniProtKB-SubCell"/>
</dbReference>
<evidence type="ECO:0000256" key="3">
    <source>
        <dbReference type="ARBA" id="ARBA00022475"/>
    </source>
</evidence>
<name>A0A1L3JJA1_9FLAO</name>
<feature type="transmembrane region" description="Helical" evidence="8">
    <location>
        <begin position="50"/>
        <end position="67"/>
    </location>
</feature>
<keyword evidence="10" id="KW-1185">Reference proteome</keyword>
<feature type="transmembrane region" description="Helical" evidence="8">
    <location>
        <begin position="141"/>
        <end position="163"/>
    </location>
</feature>
<dbReference type="AlphaFoldDB" id="A0A1L3JJA1"/>
<dbReference type="Proteomes" id="UP000181898">
    <property type="component" value="Chromosome"/>
</dbReference>
<evidence type="ECO:0000256" key="7">
    <source>
        <dbReference type="ARBA" id="ARBA00023136"/>
    </source>
</evidence>
<dbReference type="OrthoDB" id="1132160at2"/>
<keyword evidence="5" id="KW-0133">Cell shape</keyword>
<gene>
    <name evidence="9" type="ORF">LPB136_07590</name>
</gene>
<accession>A0A1L3JJA1</accession>
<proteinExistence type="inferred from homology"/>
<sequence>MNKTVYISLLFIFLLFLQVFILNNILYLGYVNPYLYIAFVFLYPLRENRFPFLVLAFLLGLFVDFFSNSGGVHAFSIVLIAYFRIYLIHSIFKKNAQDYQLFNLKLESFGNVFNFIAILTILHHFILFTLINFSFQNFTHIILNTVLSSVFTLILFFLGNYIFSSKQQ</sequence>
<feature type="transmembrane region" description="Helical" evidence="8">
    <location>
        <begin position="6"/>
        <end position="30"/>
    </location>
</feature>
<evidence type="ECO:0000313" key="9">
    <source>
        <dbReference type="EMBL" id="APG65216.1"/>
    </source>
</evidence>
<reference evidence="9 10" key="1">
    <citation type="submission" date="2016-11" db="EMBL/GenBank/DDBJ databases">
        <title>Tenacibaculum sp. LPB0136, isolated from marine environment.</title>
        <authorList>
            <person name="Kim E."/>
            <person name="Yi H."/>
        </authorList>
    </citation>
    <scope>NUCLEOTIDE SEQUENCE [LARGE SCALE GENOMIC DNA]</scope>
    <source>
        <strain evidence="9 10">LPB0136</strain>
    </source>
</reference>
<feature type="transmembrane region" description="Helical" evidence="8">
    <location>
        <begin position="73"/>
        <end position="92"/>
    </location>
</feature>
<dbReference type="GO" id="GO:0008360">
    <property type="term" value="P:regulation of cell shape"/>
    <property type="evidence" value="ECO:0007669"/>
    <property type="project" value="UniProtKB-KW"/>
</dbReference>
<evidence type="ECO:0000256" key="8">
    <source>
        <dbReference type="SAM" id="Phobius"/>
    </source>
</evidence>
<evidence type="ECO:0000313" key="10">
    <source>
        <dbReference type="Proteomes" id="UP000181898"/>
    </source>
</evidence>
<keyword evidence="4 8" id="KW-0812">Transmembrane</keyword>
<evidence type="ECO:0000256" key="1">
    <source>
        <dbReference type="ARBA" id="ARBA00004651"/>
    </source>
</evidence>
<comment type="subcellular location">
    <subcellularLocation>
        <location evidence="1">Cell membrane</location>
        <topology evidence="1">Multi-pass membrane protein</topology>
    </subcellularLocation>
</comment>
<comment type="similarity">
    <text evidence="2">Belongs to the MreD family.</text>
</comment>
<dbReference type="InterPro" id="IPR007227">
    <property type="entry name" value="Cell_shape_determining_MreD"/>
</dbReference>
<dbReference type="NCBIfam" id="TIGR03426">
    <property type="entry name" value="shape_MreD"/>
    <property type="match status" value="1"/>
</dbReference>
<keyword evidence="3" id="KW-1003">Cell membrane</keyword>
<protein>
    <submittedName>
        <fullName evidence="9">Rod shape-determining protein MreD</fullName>
    </submittedName>
</protein>
<dbReference type="KEGG" id="ten:LPB136_07590"/>
<keyword evidence="7 8" id="KW-0472">Membrane</keyword>
<feature type="transmembrane region" description="Helical" evidence="8">
    <location>
        <begin position="112"/>
        <end position="135"/>
    </location>
</feature>
<evidence type="ECO:0000256" key="6">
    <source>
        <dbReference type="ARBA" id="ARBA00022989"/>
    </source>
</evidence>
<evidence type="ECO:0000256" key="4">
    <source>
        <dbReference type="ARBA" id="ARBA00022692"/>
    </source>
</evidence>
<dbReference type="RefSeq" id="WP_072555624.1">
    <property type="nucleotide sequence ID" value="NZ_CP018155.1"/>
</dbReference>
<dbReference type="EMBL" id="CP018155">
    <property type="protein sequence ID" value="APG65216.1"/>
    <property type="molecule type" value="Genomic_DNA"/>
</dbReference>
<organism evidence="9 10">
    <name type="scientific">Tenacibaculum todarodis</name>
    <dbReference type="NCBI Taxonomy" id="1850252"/>
    <lineage>
        <taxon>Bacteria</taxon>
        <taxon>Pseudomonadati</taxon>
        <taxon>Bacteroidota</taxon>
        <taxon>Flavobacteriia</taxon>
        <taxon>Flavobacteriales</taxon>
        <taxon>Flavobacteriaceae</taxon>
        <taxon>Tenacibaculum</taxon>
    </lineage>
</organism>